<protein>
    <submittedName>
        <fullName evidence="2">Nuclear transport factor 2 family protein</fullName>
    </submittedName>
</protein>
<feature type="domain" description="SnoaL-like" evidence="1">
    <location>
        <begin position="7"/>
        <end position="151"/>
    </location>
</feature>
<evidence type="ECO:0000313" key="3">
    <source>
        <dbReference type="Proteomes" id="UP000234845"/>
    </source>
</evidence>
<dbReference type="InterPro" id="IPR037401">
    <property type="entry name" value="SnoaL-like"/>
</dbReference>
<dbReference type="Proteomes" id="UP000234845">
    <property type="component" value="Unassembled WGS sequence"/>
</dbReference>
<comment type="caution">
    <text evidence="2">The sequence shown here is derived from an EMBL/GenBank/DDBJ whole genome shotgun (WGS) entry which is preliminary data.</text>
</comment>
<keyword evidence="3" id="KW-1185">Reference proteome</keyword>
<gene>
    <name evidence="2" type="ORF">CWI75_15075</name>
</gene>
<dbReference type="EMBL" id="PKLZ01000012">
    <property type="protein sequence ID" value="PLW81551.1"/>
    <property type="molecule type" value="Genomic_DNA"/>
</dbReference>
<dbReference type="AlphaFoldDB" id="A0A2N5XZI5"/>
<dbReference type="Pfam" id="PF13577">
    <property type="entry name" value="SnoaL_4"/>
    <property type="match status" value="1"/>
</dbReference>
<name>A0A2N5XZI5_9GAMM</name>
<evidence type="ECO:0000313" key="2">
    <source>
        <dbReference type="EMBL" id="PLW81551.1"/>
    </source>
</evidence>
<reference evidence="3" key="1">
    <citation type="submission" date="2017-11" db="EMBL/GenBank/DDBJ databases">
        <title>The draft genome sequence of Chromatocurvus sp. F02.</title>
        <authorList>
            <person name="Du Z.-J."/>
            <person name="Chang Y.-Q."/>
        </authorList>
    </citation>
    <scope>NUCLEOTIDE SEQUENCE [LARGE SCALE GENOMIC DNA]</scope>
    <source>
        <strain evidence="3">F02</strain>
    </source>
</reference>
<organism evidence="2 3">
    <name type="scientific">Kineobactrum sediminis</name>
    <dbReference type="NCBI Taxonomy" id="1905677"/>
    <lineage>
        <taxon>Bacteria</taxon>
        <taxon>Pseudomonadati</taxon>
        <taxon>Pseudomonadota</taxon>
        <taxon>Gammaproteobacteria</taxon>
        <taxon>Cellvibrionales</taxon>
        <taxon>Halieaceae</taxon>
        <taxon>Kineobactrum</taxon>
    </lineage>
</organism>
<dbReference type="InterPro" id="IPR032710">
    <property type="entry name" value="NTF2-like_dom_sf"/>
</dbReference>
<dbReference type="OrthoDB" id="581683at2"/>
<accession>A0A2N5XZI5</accession>
<dbReference type="RefSeq" id="WP_101522350.1">
    <property type="nucleotide sequence ID" value="NZ_PKLZ01000012.1"/>
</dbReference>
<evidence type="ECO:0000259" key="1">
    <source>
        <dbReference type="Pfam" id="PF13577"/>
    </source>
</evidence>
<proteinExistence type="predicted"/>
<dbReference type="Gene3D" id="3.10.450.50">
    <property type="match status" value="1"/>
</dbReference>
<dbReference type="SUPFAM" id="SSF54427">
    <property type="entry name" value="NTF2-like"/>
    <property type="match status" value="1"/>
</dbReference>
<sequence length="187" mass="21069">MDEKLEALLAKQAITEVIVRYARAIDRLDEPLLRSVFHPGSQHQHFYEGPSSDPSLPSTPEQPGDFVAFALGLLGTYSRTHHQLGNILITFQGAERATSETYFTAFHRMRSVTDPLAGPDAYDNEMDFFVGGRYLDHFELREGEWKISRRTGMTDWTRLEPAHSRGFGAIAADTIGKRAPDDPVYQL</sequence>